<gene>
    <name evidence="4" type="ORF">JJQ60_04410</name>
</gene>
<dbReference type="Proteomes" id="UP000651057">
    <property type="component" value="Unassembled WGS sequence"/>
</dbReference>
<feature type="repeat" description="ANK" evidence="3">
    <location>
        <begin position="66"/>
        <end position="98"/>
    </location>
</feature>
<dbReference type="PANTHER" id="PTHR24180:SF45">
    <property type="entry name" value="POLY [ADP-RIBOSE] POLYMERASE TANKYRASE"/>
    <property type="match status" value="1"/>
</dbReference>
<feature type="repeat" description="ANK" evidence="3">
    <location>
        <begin position="136"/>
        <end position="168"/>
    </location>
</feature>
<sequence length="221" mass="24955">MSILEKIRNLFKRNPFDHVPPLPIDLEVRDQWGRTPLLALCITEDVEMAAAYIQQGADVNAVQHVTEYTSLMIAAMKNNIELTEILIDAGADVNYMSTKELIGGKTPLIEAATHNAFDVAKVLIQHKADIELRGYNQKSALMTSAEKNALKIVQLLLSNGADTEQKVFDRTAICYAAENNHLDMVKLLLQHKAKTKPLRQIDRNKIHPQIMKWIKSNKIFK</sequence>
<proteinExistence type="predicted"/>
<keyword evidence="2 3" id="KW-0040">ANK repeat</keyword>
<dbReference type="Gene3D" id="1.25.40.20">
    <property type="entry name" value="Ankyrin repeat-containing domain"/>
    <property type="match status" value="1"/>
</dbReference>
<dbReference type="Pfam" id="PF00023">
    <property type="entry name" value="Ank"/>
    <property type="match status" value="2"/>
</dbReference>
<evidence type="ECO:0000313" key="5">
    <source>
        <dbReference type="Proteomes" id="UP000651057"/>
    </source>
</evidence>
<dbReference type="InterPro" id="IPR002110">
    <property type="entry name" value="Ankyrin_rpt"/>
</dbReference>
<feature type="repeat" description="ANK" evidence="3">
    <location>
        <begin position="103"/>
        <end position="135"/>
    </location>
</feature>
<dbReference type="EMBL" id="JAERQJ010000001">
    <property type="protein sequence ID" value="MBL0682747.1"/>
    <property type="molecule type" value="Genomic_DNA"/>
</dbReference>
<dbReference type="SMART" id="SM00248">
    <property type="entry name" value="ANK"/>
    <property type="match status" value="5"/>
</dbReference>
<name>A0A936ZR33_9FLAO</name>
<dbReference type="InterPro" id="IPR051637">
    <property type="entry name" value="Ank_repeat_dom-contain_49"/>
</dbReference>
<keyword evidence="1" id="KW-0677">Repeat</keyword>
<comment type="caution">
    <text evidence="4">The sequence shown here is derived from an EMBL/GenBank/DDBJ whole genome shotgun (WGS) entry which is preliminary data.</text>
</comment>
<dbReference type="PROSITE" id="PS50297">
    <property type="entry name" value="ANK_REP_REGION"/>
    <property type="match status" value="2"/>
</dbReference>
<dbReference type="PRINTS" id="PR01415">
    <property type="entry name" value="ANKYRIN"/>
</dbReference>
<evidence type="ECO:0000256" key="3">
    <source>
        <dbReference type="PROSITE-ProRule" id="PRU00023"/>
    </source>
</evidence>
<dbReference type="SUPFAM" id="SSF48403">
    <property type="entry name" value="Ankyrin repeat"/>
    <property type="match status" value="1"/>
</dbReference>
<dbReference type="PROSITE" id="PS50088">
    <property type="entry name" value="ANK_REPEAT"/>
    <property type="match status" value="3"/>
</dbReference>
<dbReference type="InterPro" id="IPR036770">
    <property type="entry name" value="Ankyrin_rpt-contain_sf"/>
</dbReference>
<evidence type="ECO:0000313" key="4">
    <source>
        <dbReference type="EMBL" id="MBL0682747.1"/>
    </source>
</evidence>
<organism evidence="4 5">
    <name type="scientific">Aquimarina mytili</name>
    <dbReference type="NCBI Taxonomy" id="874423"/>
    <lineage>
        <taxon>Bacteria</taxon>
        <taxon>Pseudomonadati</taxon>
        <taxon>Bacteroidota</taxon>
        <taxon>Flavobacteriia</taxon>
        <taxon>Flavobacteriales</taxon>
        <taxon>Flavobacteriaceae</taxon>
        <taxon>Aquimarina</taxon>
    </lineage>
</organism>
<keyword evidence="5" id="KW-1185">Reference proteome</keyword>
<dbReference type="AlphaFoldDB" id="A0A936ZR33"/>
<dbReference type="RefSeq" id="WP_201917010.1">
    <property type="nucleotide sequence ID" value="NZ_BAABAX010000021.1"/>
</dbReference>
<reference evidence="4" key="1">
    <citation type="submission" date="2021-01" db="EMBL/GenBank/DDBJ databases">
        <authorList>
            <person name="Zhong Y.L."/>
        </authorList>
    </citation>
    <scope>NUCLEOTIDE SEQUENCE</scope>
    <source>
        <strain evidence="4">KCTC 23302</strain>
    </source>
</reference>
<protein>
    <submittedName>
        <fullName evidence="4">Ankyrin repeat domain-containing protein</fullName>
    </submittedName>
</protein>
<accession>A0A936ZR33</accession>
<evidence type="ECO:0000256" key="1">
    <source>
        <dbReference type="ARBA" id="ARBA00022737"/>
    </source>
</evidence>
<dbReference type="Pfam" id="PF12796">
    <property type="entry name" value="Ank_2"/>
    <property type="match status" value="1"/>
</dbReference>
<evidence type="ECO:0000256" key="2">
    <source>
        <dbReference type="ARBA" id="ARBA00023043"/>
    </source>
</evidence>
<dbReference type="PANTHER" id="PTHR24180">
    <property type="entry name" value="CYCLIN-DEPENDENT KINASE INHIBITOR 2C-RELATED"/>
    <property type="match status" value="1"/>
</dbReference>